<evidence type="ECO:0000313" key="2">
    <source>
        <dbReference type="Proteomes" id="UP000464657"/>
    </source>
</evidence>
<protein>
    <submittedName>
        <fullName evidence="1">Uncharacterized protein</fullName>
    </submittedName>
</protein>
<evidence type="ECO:0000313" key="1">
    <source>
        <dbReference type="EMBL" id="QHI34944.1"/>
    </source>
</evidence>
<keyword evidence="2" id="KW-1185">Reference proteome</keyword>
<dbReference type="Proteomes" id="UP000464657">
    <property type="component" value="Chromosome"/>
</dbReference>
<accession>A0A7L4ZG86</accession>
<reference evidence="1 2" key="1">
    <citation type="journal article" date="2013" name="Int. J. Syst. Evol. Microbiol.">
        <title>Kordia antarctica sp. nov., isolated from Antarctic seawater.</title>
        <authorList>
            <person name="Baek K."/>
            <person name="Choi A."/>
            <person name="Kang I."/>
            <person name="Lee K."/>
            <person name="Cho J.C."/>
        </authorList>
    </citation>
    <scope>NUCLEOTIDE SEQUENCE [LARGE SCALE GENOMIC DNA]</scope>
    <source>
        <strain evidence="1 2">IMCC3317</strain>
    </source>
</reference>
<dbReference type="KEGG" id="kan:IMCC3317_02890"/>
<dbReference type="OrthoDB" id="9785122at2"/>
<sequence length="1355" mass="157052">MSVNSTAQNKEQPYFPKSYFLNSNSSFLDIKNFADAHLEISVQVSNYLEQRDHSYLRNTQGYNEAETDKKIEEYKESVVSIYQKDFEIFQKLNDLDDKKLVNTWLEISKDAYYYLFNCLTDNTIDKAKKLINNYFFLNNIELPVAIEAIMKKRRSLFSKLFDVSGINFDLSPGWESRMKEDDGVIYLNHIKRTFLERKKFFFSILRVNLLQIEHYLSILVEVEEKEGIFVPKFKYFRKDFNTELNNYIDALNYSHDFMFFEIPSKPKNEIKENDSLNNEDDKEFQELINEMEKLHSDFTTMTAATTLKKVNEIHKKLFEVKKTEDKSFVKDYFKKGQWNTLSPSKQKEFLYGNIISLGNIAAKDIGSGIIGVFNAKDKGKAAEKLGEKLLQDMLPVALSALGMAFGGPLLGSFLQGMTGSLLGAMFGKPPSPFDALSKQIKNVEEDIHILQNIVVTGFNKVLEDTSLIIRKEGETQQLIIGLESKMKGEFDDLKSFIKDELKEQEIDQHLQNITDSINNLHASYGNMLQKGNSGTYIAGDKIVEDLKKMMILIISGGESNYDFTSKEYSILHESFQGGALSKIIKSNKKEEFVDTLGKLIKIFNNVDRVLSSYAQYRKLHFTNNAIIGFIETNSIPTLKQSSRSLFLNVVDDLIKMQTRDNEGLITALQMHGKLIELLVLGKNNLQVYSKYQNASQNDSLPFLDSFSLAEVNYDGTLKFQDKAKHIPKWVNFDVENQFDDTKPTFSRYFTANLGESKLINFGDQPFGQIFLPTLNDVKLSFSYNDTISLMDKNGKPRLVQSVPYNYSYKLENSDNKEYIFKNELEFLFTDVGGFNVGKGKSYNYYKDTFNVHAEVHQNVGEEIDMLKINDTILNFSQTIWQKNKNENATDFKLERRANDKFVSIAYQYGWPDLIGEIKSTFNLDNFFKFDIKTKENIFELGDEIFSPNKKYKLHFDMDDLIIENVESKKTVWSLGYYMHLDKLTLKNAKAALTLDKGELNFNFCSDTINPKFAETFSLSFPQKNIIKLWLDDDGTIQIFQKYGINKYRQRRLFLTSLLKDDYLLPGEYIHDTNLKREYPKHLLLTQNGNLILNAAHPGKIPKIIWDANLGSAQKTNESEAYKLHILNARLILESKNDKNENFTFTQRYVENLYISKSVLYINSEAEKDRDRRLILYALFEDDVLYENEQIYSPNKKYYFKVLPKAKMECKYNSGKPWVSGGDAKKENLTFKTYNATFKKHDEFITTGYTFQFYSDNDICINPKEYRGFYLRTFVHDDLNRLYSSLDHADRSGDFGKDFDTITMLYMMNDGTLVGMIETNERKFKYYDLGLISSHMEHGSDEVKIKKNDWINGPEK</sequence>
<organism evidence="1 2">
    <name type="scientific">Kordia antarctica</name>
    <dbReference type="NCBI Taxonomy" id="1218801"/>
    <lineage>
        <taxon>Bacteria</taxon>
        <taxon>Pseudomonadati</taxon>
        <taxon>Bacteroidota</taxon>
        <taxon>Flavobacteriia</taxon>
        <taxon>Flavobacteriales</taxon>
        <taxon>Flavobacteriaceae</taxon>
        <taxon>Kordia</taxon>
    </lineage>
</organism>
<dbReference type="EMBL" id="CP019288">
    <property type="protein sequence ID" value="QHI34944.1"/>
    <property type="molecule type" value="Genomic_DNA"/>
</dbReference>
<name>A0A7L4ZG86_9FLAO</name>
<gene>
    <name evidence="1" type="ORF">IMCC3317_02890</name>
</gene>
<dbReference type="RefSeq" id="WP_160127723.1">
    <property type="nucleotide sequence ID" value="NZ_CP019288.1"/>
</dbReference>
<proteinExistence type="predicted"/>